<dbReference type="RefSeq" id="WP_126791378.1">
    <property type="nucleotide sequence ID" value="NZ_CP060720.1"/>
</dbReference>
<dbReference type="FunFam" id="1.10.10.10:FF:000001">
    <property type="entry name" value="LysR family transcriptional regulator"/>
    <property type="match status" value="1"/>
</dbReference>
<gene>
    <name evidence="6" type="ORF">CBF28_01960</name>
</gene>
<dbReference type="Proteomes" id="UP000288028">
    <property type="component" value="Unassembled WGS sequence"/>
</dbReference>
<reference evidence="6 7" key="1">
    <citation type="submission" date="2017-05" db="EMBL/GenBank/DDBJ databases">
        <title>Vagococcus spp. assemblies.</title>
        <authorList>
            <person name="Gulvik C.A."/>
        </authorList>
    </citation>
    <scope>NUCLEOTIDE SEQUENCE [LARGE SCALE GENOMIC DNA]</scope>
    <source>
        <strain evidence="6 7">SS1714</strain>
    </source>
</reference>
<evidence type="ECO:0000256" key="4">
    <source>
        <dbReference type="ARBA" id="ARBA00023163"/>
    </source>
</evidence>
<keyword evidence="2" id="KW-0805">Transcription regulation</keyword>
<protein>
    <recommendedName>
        <fullName evidence="5">HTH lysR-type domain-containing protein</fullName>
    </recommendedName>
</protein>
<dbReference type="Pfam" id="PF00126">
    <property type="entry name" value="HTH_1"/>
    <property type="match status" value="1"/>
</dbReference>
<keyword evidence="7" id="KW-1185">Reference proteome</keyword>
<dbReference type="Gene3D" id="3.40.190.290">
    <property type="match status" value="1"/>
</dbReference>
<sequence length="288" mass="33685">MNLTALRYFYEASQYRTLTQASQHLHISQPALTKHIKNLEKEYQITLFERKGRYIQLTELGLLLTEECHELFQQEKKIEQFLSTKSNQKTIRIGTTQLNNQELIKHILSDPLLGKNNLELTTENTTSIINKLSKETLDVSILPEQEVLNSFVKTYLYTDHLIFVASPTYCPDFLNQEQLRNYQFIKREKGSYLQEKLESWAPKTTQFSNQMTSHSDALLACIYQNGIYLCSNLSAETLIKEGKLKKVTIDSFPLIERKFYLYYSKRELDKSTKELLTQLITIFQSKRA</sequence>
<dbReference type="EMBL" id="NGKB01000002">
    <property type="protein sequence ID" value="RSU16316.1"/>
    <property type="molecule type" value="Genomic_DNA"/>
</dbReference>
<dbReference type="GeneID" id="95580595"/>
<dbReference type="PROSITE" id="PS50931">
    <property type="entry name" value="HTH_LYSR"/>
    <property type="match status" value="1"/>
</dbReference>
<keyword evidence="3" id="KW-0238">DNA-binding</keyword>
<dbReference type="SUPFAM" id="SSF46785">
    <property type="entry name" value="Winged helix' DNA-binding domain"/>
    <property type="match status" value="1"/>
</dbReference>
<dbReference type="PANTHER" id="PTHR30126">
    <property type="entry name" value="HTH-TYPE TRANSCRIPTIONAL REGULATOR"/>
    <property type="match status" value="1"/>
</dbReference>
<evidence type="ECO:0000256" key="3">
    <source>
        <dbReference type="ARBA" id="ARBA00023125"/>
    </source>
</evidence>
<dbReference type="PRINTS" id="PR00039">
    <property type="entry name" value="HTHLYSR"/>
</dbReference>
<evidence type="ECO:0000313" key="6">
    <source>
        <dbReference type="EMBL" id="RSU16316.1"/>
    </source>
</evidence>
<dbReference type="GO" id="GO:0003700">
    <property type="term" value="F:DNA-binding transcription factor activity"/>
    <property type="evidence" value="ECO:0007669"/>
    <property type="project" value="InterPro"/>
</dbReference>
<dbReference type="SUPFAM" id="SSF53850">
    <property type="entry name" value="Periplasmic binding protein-like II"/>
    <property type="match status" value="1"/>
</dbReference>
<dbReference type="Pfam" id="PF03466">
    <property type="entry name" value="LysR_substrate"/>
    <property type="match status" value="1"/>
</dbReference>
<comment type="caution">
    <text evidence="6">The sequence shown here is derived from an EMBL/GenBank/DDBJ whole genome shotgun (WGS) entry which is preliminary data.</text>
</comment>
<evidence type="ECO:0000256" key="2">
    <source>
        <dbReference type="ARBA" id="ARBA00023015"/>
    </source>
</evidence>
<dbReference type="OrthoDB" id="9803735at2"/>
<organism evidence="6 7">
    <name type="scientific">Vagococcus carniphilus</name>
    <dbReference type="NCBI Taxonomy" id="218144"/>
    <lineage>
        <taxon>Bacteria</taxon>
        <taxon>Bacillati</taxon>
        <taxon>Bacillota</taxon>
        <taxon>Bacilli</taxon>
        <taxon>Lactobacillales</taxon>
        <taxon>Enterococcaceae</taxon>
        <taxon>Vagococcus</taxon>
    </lineage>
</organism>
<evidence type="ECO:0000313" key="7">
    <source>
        <dbReference type="Proteomes" id="UP000288028"/>
    </source>
</evidence>
<comment type="similarity">
    <text evidence="1">Belongs to the LysR transcriptional regulatory family.</text>
</comment>
<dbReference type="Gene3D" id="1.10.10.10">
    <property type="entry name" value="Winged helix-like DNA-binding domain superfamily/Winged helix DNA-binding domain"/>
    <property type="match status" value="1"/>
</dbReference>
<dbReference type="GO" id="GO:0000976">
    <property type="term" value="F:transcription cis-regulatory region binding"/>
    <property type="evidence" value="ECO:0007669"/>
    <property type="project" value="TreeGrafter"/>
</dbReference>
<dbReference type="InterPro" id="IPR036388">
    <property type="entry name" value="WH-like_DNA-bd_sf"/>
</dbReference>
<dbReference type="AlphaFoldDB" id="A0A430B7L3"/>
<dbReference type="InterPro" id="IPR005119">
    <property type="entry name" value="LysR_subst-bd"/>
</dbReference>
<keyword evidence="4" id="KW-0804">Transcription</keyword>
<dbReference type="InterPro" id="IPR000847">
    <property type="entry name" value="LysR_HTH_N"/>
</dbReference>
<evidence type="ECO:0000256" key="1">
    <source>
        <dbReference type="ARBA" id="ARBA00009437"/>
    </source>
</evidence>
<accession>A0A430B7L3</accession>
<feature type="domain" description="HTH lysR-type" evidence="5">
    <location>
        <begin position="1"/>
        <end position="58"/>
    </location>
</feature>
<evidence type="ECO:0000259" key="5">
    <source>
        <dbReference type="PROSITE" id="PS50931"/>
    </source>
</evidence>
<proteinExistence type="inferred from homology"/>
<dbReference type="InterPro" id="IPR036390">
    <property type="entry name" value="WH_DNA-bd_sf"/>
</dbReference>
<name>A0A430B7L3_9ENTE</name>
<dbReference type="PANTHER" id="PTHR30126:SF40">
    <property type="entry name" value="HTH-TYPE TRANSCRIPTIONAL REGULATOR GLTR"/>
    <property type="match status" value="1"/>
</dbReference>